<sequence length="122" mass="14255">MNEVIAAVLAQCQNVIAESYFRKNTSQQITYPYLVFSYDSDNRDKYADGAYLDVTIFDNQGSNDERIETKTAELKQALRNYSEMLESCYIRARFEGGNMTDTGSDMLQRRDVRFYLVIDWRN</sequence>
<dbReference type="EMBL" id="FNGX01000002">
    <property type="protein sequence ID" value="SDL48079.1"/>
    <property type="molecule type" value="Genomic_DNA"/>
</dbReference>
<dbReference type="AlphaFoldDB" id="A0A1G9KEL7"/>
<name>A0A1G9KEL7_STREI</name>
<organism evidence="1 2">
    <name type="scientific">Streptococcus equinus</name>
    <name type="common">Streptococcus bovis</name>
    <dbReference type="NCBI Taxonomy" id="1335"/>
    <lineage>
        <taxon>Bacteria</taxon>
        <taxon>Bacillati</taxon>
        <taxon>Bacillota</taxon>
        <taxon>Bacilli</taxon>
        <taxon>Lactobacillales</taxon>
        <taxon>Streptococcaceae</taxon>
        <taxon>Streptococcus</taxon>
    </lineage>
</organism>
<proteinExistence type="predicted"/>
<dbReference type="Proteomes" id="UP000183162">
    <property type="component" value="Unassembled WGS sequence"/>
</dbReference>
<reference evidence="1 2" key="1">
    <citation type="submission" date="2016-10" db="EMBL/GenBank/DDBJ databases">
        <authorList>
            <person name="de Groot N.N."/>
        </authorList>
    </citation>
    <scope>NUCLEOTIDE SEQUENCE [LARGE SCALE GENOMIC DNA]</scope>
    <source>
        <strain evidence="1 2">Sb09</strain>
    </source>
</reference>
<evidence type="ECO:0000313" key="1">
    <source>
        <dbReference type="EMBL" id="SDL48079.1"/>
    </source>
</evidence>
<evidence type="ECO:0008006" key="3">
    <source>
        <dbReference type="Google" id="ProtNLM"/>
    </source>
</evidence>
<evidence type="ECO:0000313" key="2">
    <source>
        <dbReference type="Proteomes" id="UP000183162"/>
    </source>
</evidence>
<gene>
    <name evidence="1" type="ORF">SAMN05216400_0802</name>
</gene>
<protein>
    <recommendedName>
        <fullName evidence="3">DUF3168 domain-containing protein</fullName>
    </recommendedName>
</protein>
<accession>A0A1G9KEL7</accession>